<evidence type="ECO:0000313" key="1">
    <source>
        <dbReference type="EMBL" id="MBB5037928.1"/>
    </source>
</evidence>
<evidence type="ECO:0000313" key="2">
    <source>
        <dbReference type="Proteomes" id="UP000534294"/>
    </source>
</evidence>
<name>A0A7W7YKJ9_9BACT</name>
<dbReference type="AlphaFoldDB" id="A0A7W7YKJ9"/>
<sequence length="82" mass="9157">MTENGHSPCLLGPATWLIKTVHPTFNKPAFPPPKEQYLPSPVSLSLRTPLGADRGFSFLLKMAGRKFDEKDPEHPKRRACLS</sequence>
<organism evidence="1 2">
    <name type="scientific">Prosthecobacter dejongeii</name>
    <dbReference type="NCBI Taxonomy" id="48465"/>
    <lineage>
        <taxon>Bacteria</taxon>
        <taxon>Pseudomonadati</taxon>
        <taxon>Verrucomicrobiota</taxon>
        <taxon>Verrucomicrobiia</taxon>
        <taxon>Verrucomicrobiales</taxon>
        <taxon>Verrucomicrobiaceae</taxon>
        <taxon>Prosthecobacter</taxon>
    </lineage>
</organism>
<comment type="caution">
    <text evidence="1">The sequence shown here is derived from an EMBL/GenBank/DDBJ whole genome shotgun (WGS) entry which is preliminary data.</text>
</comment>
<dbReference type="Proteomes" id="UP000534294">
    <property type="component" value="Unassembled WGS sequence"/>
</dbReference>
<proteinExistence type="predicted"/>
<reference evidence="1 2" key="1">
    <citation type="submission" date="2020-08" db="EMBL/GenBank/DDBJ databases">
        <title>Genomic Encyclopedia of Type Strains, Phase IV (KMG-IV): sequencing the most valuable type-strain genomes for metagenomic binning, comparative biology and taxonomic classification.</title>
        <authorList>
            <person name="Goeker M."/>
        </authorList>
    </citation>
    <scope>NUCLEOTIDE SEQUENCE [LARGE SCALE GENOMIC DNA]</scope>
    <source>
        <strain evidence="1 2">DSM 12251</strain>
    </source>
</reference>
<keyword evidence="2" id="KW-1185">Reference proteome</keyword>
<accession>A0A7W7YKJ9</accession>
<dbReference type="EMBL" id="JACHIF010000004">
    <property type="protein sequence ID" value="MBB5037928.1"/>
    <property type="molecule type" value="Genomic_DNA"/>
</dbReference>
<gene>
    <name evidence="1" type="ORF">HNQ64_002186</name>
</gene>
<protein>
    <submittedName>
        <fullName evidence="1">Uncharacterized protein</fullName>
    </submittedName>
</protein>